<dbReference type="SMART" id="SM00385">
    <property type="entry name" value="CYCLIN"/>
    <property type="match status" value="2"/>
</dbReference>
<dbReference type="PANTHER" id="PTHR10177">
    <property type="entry name" value="CYCLINS"/>
    <property type="match status" value="1"/>
</dbReference>
<evidence type="ECO:0000256" key="5">
    <source>
        <dbReference type="RuleBase" id="RU000383"/>
    </source>
</evidence>
<dbReference type="FunCoup" id="A0A2G5EDR8">
    <property type="interactions" value="1340"/>
</dbReference>
<dbReference type="SUPFAM" id="SSF47954">
    <property type="entry name" value="Cyclin-like"/>
    <property type="match status" value="2"/>
</dbReference>
<proteinExistence type="inferred from homology"/>
<dbReference type="GO" id="GO:0016538">
    <property type="term" value="F:cyclin-dependent protein serine/threonine kinase regulator activity"/>
    <property type="evidence" value="ECO:0007669"/>
    <property type="project" value="InterPro"/>
</dbReference>
<gene>
    <name evidence="8" type="ORF">AQUCO_00900447v1</name>
</gene>
<dbReference type="GO" id="GO:0010332">
    <property type="term" value="P:response to gamma radiation"/>
    <property type="evidence" value="ECO:0007669"/>
    <property type="project" value="UniProtKB-ARBA"/>
</dbReference>
<evidence type="ECO:0000256" key="3">
    <source>
        <dbReference type="ARBA" id="ARBA00023127"/>
    </source>
</evidence>
<evidence type="ECO:0000313" key="8">
    <source>
        <dbReference type="EMBL" id="PIA53861.1"/>
    </source>
</evidence>
<dbReference type="CDD" id="cd20511">
    <property type="entry name" value="CYCLIN_AtCycB-like_rpt2"/>
    <property type="match status" value="1"/>
</dbReference>
<name>A0A2G5EDR8_AQUCA</name>
<reference evidence="8 9" key="1">
    <citation type="submission" date="2017-09" db="EMBL/GenBank/DDBJ databases">
        <title>WGS assembly of Aquilegia coerulea Goldsmith.</title>
        <authorList>
            <person name="Hodges S."/>
            <person name="Kramer E."/>
            <person name="Nordborg M."/>
            <person name="Tomkins J."/>
            <person name="Borevitz J."/>
            <person name="Derieg N."/>
            <person name="Yan J."/>
            <person name="Mihaltcheva S."/>
            <person name="Hayes R.D."/>
            <person name="Rokhsar D."/>
        </authorList>
    </citation>
    <scope>NUCLEOTIDE SEQUENCE [LARGE SCALE GENOMIC DNA]</scope>
    <source>
        <strain evidence="9">cv. Goldsmith</strain>
    </source>
</reference>
<dbReference type="FunFam" id="1.10.472.10:FF:000032">
    <property type="entry name" value="G2/mitotic-specific cyclin-1"/>
    <property type="match status" value="1"/>
</dbReference>
<dbReference type="Pfam" id="PF02984">
    <property type="entry name" value="Cyclin_C"/>
    <property type="match status" value="1"/>
</dbReference>
<dbReference type="InterPro" id="IPR006671">
    <property type="entry name" value="Cyclin_N"/>
</dbReference>
<dbReference type="InterPro" id="IPR039361">
    <property type="entry name" value="Cyclin"/>
</dbReference>
<dbReference type="CDD" id="cd20567">
    <property type="entry name" value="CYCLIN_AtCycB-like_rpt1"/>
    <property type="match status" value="1"/>
</dbReference>
<sequence>MATRPVVPQQTRGEAVVEGAKQKVVKAGGNNRRALGDIGNLVTVRGVEGGKPLPQINRPVTSRSFCAQLLANAQAQAAAGEKNKKQVPVLVDVAVVGKPGGVRKAVAVNGAGKVAQRKVAVKQEKPKPVEIIEISPDTVVEKQKEKSVQKASRAGGSSRKKVQTYTSVLTARSKTACGITNKPKETVVDIDAADAENELAAVEYVEDLYKYYKLAENTSRVHDYMDSQPDINIKMRAILVDWLIEVHHKFELTPETLYLTIYIVDRYLSVKAVLRKELQLVGISAMLIASKYEEIWAPEVNDFVCISDRAYSREQVLRMEKSILGRLEWSLTVPTPYMFLVRFIKAALSDQEMEHMVFFLAELGLMHYATIIYCPSMVAASAIYAARCTLNKTPLWNETLKLHTGFYEPQLMDCAKLLVDLHSGASANKLQVVYKKYSNPERNAVAVRSPAKNLLV</sequence>
<feature type="domain" description="Cyclin-like" evidence="6">
    <location>
        <begin position="338"/>
        <end position="420"/>
    </location>
</feature>
<dbReference type="InterPro" id="IPR013763">
    <property type="entry name" value="Cyclin-like_dom"/>
</dbReference>
<dbReference type="OrthoDB" id="5590282at2759"/>
<dbReference type="GO" id="GO:0044772">
    <property type="term" value="P:mitotic cell cycle phase transition"/>
    <property type="evidence" value="ECO:0007669"/>
    <property type="project" value="InterPro"/>
</dbReference>
<accession>A0A2G5EDR8</accession>
<evidence type="ECO:0000259" key="6">
    <source>
        <dbReference type="SMART" id="SM00385"/>
    </source>
</evidence>
<keyword evidence="2" id="KW-0132">Cell division</keyword>
<dbReference type="GO" id="GO:0051301">
    <property type="term" value="P:cell division"/>
    <property type="evidence" value="ECO:0007669"/>
    <property type="project" value="UniProtKB-KW"/>
</dbReference>
<keyword evidence="9" id="KW-1185">Reference proteome</keyword>
<evidence type="ECO:0000313" key="9">
    <source>
        <dbReference type="Proteomes" id="UP000230069"/>
    </source>
</evidence>
<evidence type="ECO:0000256" key="1">
    <source>
        <dbReference type="ARBA" id="ARBA00006955"/>
    </source>
</evidence>
<comment type="similarity">
    <text evidence="1">Belongs to the cyclin family. Cyclin AB subfamily.</text>
</comment>
<protein>
    <submittedName>
        <fullName evidence="8">Uncharacterized protein</fullName>
    </submittedName>
</protein>
<evidence type="ECO:0000259" key="7">
    <source>
        <dbReference type="SMART" id="SM01332"/>
    </source>
</evidence>
<feature type="domain" description="Cyclin C-terminal" evidence="7">
    <location>
        <begin position="334"/>
        <end position="451"/>
    </location>
</feature>
<keyword evidence="4" id="KW-0131">Cell cycle</keyword>
<evidence type="ECO:0000256" key="2">
    <source>
        <dbReference type="ARBA" id="ARBA00022618"/>
    </source>
</evidence>
<organism evidence="8 9">
    <name type="scientific">Aquilegia coerulea</name>
    <name type="common">Rocky mountain columbine</name>
    <dbReference type="NCBI Taxonomy" id="218851"/>
    <lineage>
        <taxon>Eukaryota</taxon>
        <taxon>Viridiplantae</taxon>
        <taxon>Streptophyta</taxon>
        <taxon>Embryophyta</taxon>
        <taxon>Tracheophyta</taxon>
        <taxon>Spermatophyta</taxon>
        <taxon>Magnoliopsida</taxon>
        <taxon>Ranunculales</taxon>
        <taxon>Ranunculaceae</taxon>
        <taxon>Thalictroideae</taxon>
        <taxon>Aquilegia</taxon>
    </lineage>
</organism>
<dbReference type="InterPro" id="IPR046965">
    <property type="entry name" value="Cyclin_A/B-like"/>
</dbReference>
<dbReference type="SMART" id="SM01332">
    <property type="entry name" value="Cyclin_C"/>
    <property type="match status" value="1"/>
</dbReference>
<dbReference type="Gene3D" id="1.10.472.10">
    <property type="entry name" value="Cyclin-like"/>
    <property type="match status" value="2"/>
</dbReference>
<dbReference type="Proteomes" id="UP000230069">
    <property type="component" value="Unassembled WGS sequence"/>
</dbReference>
<dbReference type="PROSITE" id="PS00292">
    <property type="entry name" value="CYCLINS"/>
    <property type="match status" value="1"/>
</dbReference>
<dbReference type="InterPro" id="IPR048258">
    <property type="entry name" value="Cyclins_cyclin-box"/>
</dbReference>
<dbReference type="FunFam" id="1.10.472.10:FF:000001">
    <property type="entry name" value="G2/mitotic-specific cyclin"/>
    <property type="match status" value="1"/>
</dbReference>
<dbReference type="Pfam" id="PF00134">
    <property type="entry name" value="Cyclin_N"/>
    <property type="match status" value="1"/>
</dbReference>
<dbReference type="PIRSF" id="PIRSF001771">
    <property type="entry name" value="Cyclin_A_B_D_E"/>
    <property type="match status" value="1"/>
</dbReference>
<feature type="domain" description="Cyclin-like" evidence="6">
    <location>
        <begin position="241"/>
        <end position="325"/>
    </location>
</feature>
<dbReference type="InterPro" id="IPR036915">
    <property type="entry name" value="Cyclin-like_sf"/>
</dbReference>
<evidence type="ECO:0000256" key="4">
    <source>
        <dbReference type="ARBA" id="ARBA00023306"/>
    </source>
</evidence>
<dbReference type="STRING" id="218851.A0A2G5EDR8"/>
<dbReference type="InParanoid" id="A0A2G5EDR8"/>
<dbReference type="EMBL" id="KZ305026">
    <property type="protein sequence ID" value="PIA53861.1"/>
    <property type="molecule type" value="Genomic_DNA"/>
</dbReference>
<dbReference type="AlphaFoldDB" id="A0A2G5EDR8"/>
<keyword evidence="3 5" id="KW-0195">Cyclin</keyword>
<dbReference type="InterPro" id="IPR004367">
    <property type="entry name" value="Cyclin_C-dom"/>
</dbReference>